<keyword evidence="3 6" id="KW-0540">Nuclease</keyword>
<sequence>MPKKTKPTFEEAVQRLEELIESMEDGSSPLTELVAKYEEGSKLLKECQSQLQEAELKIEKLNLKTGEPEPFSSEEEES</sequence>
<reference evidence="8 9" key="1">
    <citation type="submission" date="2018-05" db="EMBL/GenBank/DDBJ databases">
        <title>Coraliomargarita sinensis sp. nov., isolated from a marine solar saltern.</title>
        <authorList>
            <person name="Zhou L.Y."/>
        </authorList>
    </citation>
    <scope>NUCLEOTIDE SEQUENCE [LARGE SCALE GENOMIC DNA]</scope>
    <source>
        <strain evidence="8 9">WN38</strain>
    </source>
</reference>
<comment type="subcellular location">
    <subcellularLocation>
        <location evidence="6">Cytoplasm</location>
    </subcellularLocation>
</comment>
<protein>
    <recommendedName>
        <fullName evidence="6">Exodeoxyribonuclease 7 small subunit</fullName>
        <ecNumber evidence="6">3.1.11.6</ecNumber>
    </recommendedName>
    <alternativeName>
        <fullName evidence="6">Exodeoxyribonuclease VII small subunit</fullName>
        <shortName evidence="6">Exonuclease VII small subunit</shortName>
    </alternativeName>
</protein>
<comment type="caution">
    <text evidence="8">The sequence shown here is derived from an EMBL/GenBank/DDBJ whole genome shotgun (WGS) entry which is preliminary data.</text>
</comment>
<evidence type="ECO:0000256" key="1">
    <source>
        <dbReference type="ARBA" id="ARBA00009998"/>
    </source>
</evidence>
<proteinExistence type="inferred from homology"/>
<dbReference type="AlphaFoldDB" id="A0A317ZFN2"/>
<dbReference type="RefSeq" id="WP_110131141.1">
    <property type="nucleotide sequence ID" value="NZ_QHJQ01000005.1"/>
</dbReference>
<keyword evidence="7" id="KW-0175">Coiled coil</keyword>
<name>A0A317ZFN2_9BACT</name>
<gene>
    <name evidence="6 8" type="primary">xseB</name>
    <name evidence="8" type="ORF">DDZ13_09150</name>
</gene>
<comment type="catalytic activity">
    <reaction evidence="6">
        <text>Exonucleolytic cleavage in either 5'- to 3'- or 3'- to 5'-direction to yield nucleoside 5'-phosphates.</text>
        <dbReference type="EC" id="3.1.11.6"/>
    </reaction>
</comment>
<keyword evidence="2 6" id="KW-0963">Cytoplasm</keyword>
<dbReference type="InParanoid" id="A0A317ZFN2"/>
<evidence type="ECO:0000256" key="7">
    <source>
        <dbReference type="SAM" id="Coils"/>
    </source>
</evidence>
<dbReference type="HAMAP" id="MF_00337">
    <property type="entry name" value="Exonuc_7_S"/>
    <property type="match status" value="1"/>
</dbReference>
<comment type="similarity">
    <text evidence="1 6">Belongs to the XseB family.</text>
</comment>
<comment type="function">
    <text evidence="6">Bidirectionally degrades single-stranded DNA into large acid-insoluble oligonucleotides, which are then degraded further into small acid-soluble oligonucleotides.</text>
</comment>
<dbReference type="Proteomes" id="UP000247099">
    <property type="component" value="Unassembled WGS sequence"/>
</dbReference>
<dbReference type="Gene3D" id="1.10.287.1040">
    <property type="entry name" value="Exonuclease VII, small subunit"/>
    <property type="match status" value="1"/>
</dbReference>
<evidence type="ECO:0000256" key="2">
    <source>
        <dbReference type="ARBA" id="ARBA00022490"/>
    </source>
</evidence>
<evidence type="ECO:0000313" key="9">
    <source>
        <dbReference type="Proteomes" id="UP000247099"/>
    </source>
</evidence>
<evidence type="ECO:0000256" key="4">
    <source>
        <dbReference type="ARBA" id="ARBA00022801"/>
    </source>
</evidence>
<keyword evidence="9" id="KW-1185">Reference proteome</keyword>
<comment type="subunit">
    <text evidence="6">Heterooligomer composed of large and small subunits.</text>
</comment>
<dbReference type="GO" id="GO:0008855">
    <property type="term" value="F:exodeoxyribonuclease VII activity"/>
    <property type="evidence" value="ECO:0007669"/>
    <property type="project" value="UniProtKB-UniRule"/>
</dbReference>
<organism evidence="8 9">
    <name type="scientific">Coraliomargarita sinensis</name>
    <dbReference type="NCBI Taxonomy" id="2174842"/>
    <lineage>
        <taxon>Bacteria</taxon>
        <taxon>Pseudomonadati</taxon>
        <taxon>Verrucomicrobiota</taxon>
        <taxon>Opitutia</taxon>
        <taxon>Puniceicoccales</taxon>
        <taxon>Coraliomargaritaceae</taxon>
        <taxon>Coraliomargarita</taxon>
    </lineage>
</organism>
<keyword evidence="4 6" id="KW-0378">Hydrolase</keyword>
<feature type="coiled-coil region" evidence="7">
    <location>
        <begin position="37"/>
        <end position="64"/>
    </location>
</feature>
<accession>A0A317ZFN2</accession>
<dbReference type="PANTHER" id="PTHR34137:SF1">
    <property type="entry name" value="EXODEOXYRIBONUCLEASE 7 SMALL SUBUNIT"/>
    <property type="match status" value="1"/>
</dbReference>
<dbReference type="NCBIfam" id="TIGR01280">
    <property type="entry name" value="xseB"/>
    <property type="match status" value="1"/>
</dbReference>
<dbReference type="OrthoDB" id="199022at2"/>
<dbReference type="PANTHER" id="PTHR34137">
    <property type="entry name" value="EXODEOXYRIBONUCLEASE 7 SMALL SUBUNIT"/>
    <property type="match status" value="1"/>
</dbReference>
<dbReference type="InterPro" id="IPR003761">
    <property type="entry name" value="Exonuc_VII_S"/>
</dbReference>
<evidence type="ECO:0000256" key="5">
    <source>
        <dbReference type="ARBA" id="ARBA00022839"/>
    </source>
</evidence>
<dbReference type="GO" id="GO:0009318">
    <property type="term" value="C:exodeoxyribonuclease VII complex"/>
    <property type="evidence" value="ECO:0007669"/>
    <property type="project" value="UniProtKB-UniRule"/>
</dbReference>
<dbReference type="PIRSF" id="PIRSF006488">
    <property type="entry name" value="Exonuc_VII_S"/>
    <property type="match status" value="1"/>
</dbReference>
<dbReference type="EMBL" id="QHJQ01000005">
    <property type="protein sequence ID" value="PXA04190.1"/>
    <property type="molecule type" value="Genomic_DNA"/>
</dbReference>
<evidence type="ECO:0000313" key="8">
    <source>
        <dbReference type="EMBL" id="PXA04190.1"/>
    </source>
</evidence>
<evidence type="ECO:0000256" key="3">
    <source>
        <dbReference type="ARBA" id="ARBA00022722"/>
    </source>
</evidence>
<evidence type="ECO:0000256" key="6">
    <source>
        <dbReference type="HAMAP-Rule" id="MF_00337"/>
    </source>
</evidence>
<dbReference type="GO" id="GO:0005829">
    <property type="term" value="C:cytosol"/>
    <property type="evidence" value="ECO:0007669"/>
    <property type="project" value="TreeGrafter"/>
</dbReference>
<keyword evidence="5 6" id="KW-0269">Exonuclease</keyword>
<dbReference type="SUPFAM" id="SSF116842">
    <property type="entry name" value="XseB-like"/>
    <property type="match status" value="1"/>
</dbReference>
<dbReference type="InterPro" id="IPR037004">
    <property type="entry name" value="Exonuc_VII_ssu_sf"/>
</dbReference>
<dbReference type="Pfam" id="PF02609">
    <property type="entry name" value="Exonuc_VII_S"/>
    <property type="match status" value="1"/>
</dbReference>
<dbReference type="GO" id="GO:0006308">
    <property type="term" value="P:DNA catabolic process"/>
    <property type="evidence" value="ECO:0007669"/>
    <property type="project" value="UniProtKB-UniRule"/>
</dbReference>
<dbReference type="EC" id="3.1.11.6" evidence="6"/>